<sequence length="118" mass="13893">MGTKKEIWQRIDRRTGFTEPTGDYFEQFTSRIMEQLPEMELPKAKPVTLWSRLQPWVYMAAMFVGIALMVRVFSPGESSEAEIVAEEQLSNEYYDELIWSSCVNDYSVYEYLADAYEY</sequence>
<reference evidence="1" key="1">
    <citation type="submission" date="2020-10" db="EMBL/GenBank/DDBJ databases">
        <authorList>
            <person name="Gilroy R."/>
        </authorList>
    </citation>
    <scope>NUCLEOTIDE SEQUENCE</scope>
    <source>
        <strain evidence="1">21143</strain>
    </source>
</reference>
<evidence type="ECO:0000313" key="1">
    <source>
        <dbReference type="EMBL" id="HIT39498.1"/>
    </source>
</evidence>
<protein>
    <submittedName>
        <fullName evidence="1">Uncharacterized protein</fullName>
    </submittedName>
</protein>
<gene>
    <name evidence="1" type="ORF">IAD06_05620</name>
</gene>
<dbReference type="AlphaFoldDB" id="A0A9D1GEG7"/>
<dbReference type="EMBL" id="DVKT01000044">
    <property type="protein sequence ID" value="HIT39498.1"/>
    <property type="molecule type" value="Genomic_DNA"/>
</dbReference>
<proteinExistence type="predicted"/>
<evidence type="ECO:0000313" key="2">
    <source>
        <dbReference type="Proteomes" id="UP000886722"/>
    </source>
</evidence>
<organism evidence="1 2">
    <name type="scientific">Candidatus Caccoplasma intestinavium</name>
    <dbReference type="NCBI Taxonomy" id="2840716"/>
    <lineage>
        <taxon>Bacteria</taxon>
        <taxon>Pseudomonadati</taxon>
        <taxon>Bacteroidota</taxon>
        <taxon>Bacteroidia</taxon>
        <taxon>Bacteroidales</taxon>
        <taxon>Bacteroidaceae</taxon>
        <taxon>Bacteroidaceae incertae sedis</taxon>
        <taxon>Candidatus Caccoplasma</taxon>
    </lineage>
</organism>
<reference evidence="1" key="2">
    <citation type="journal article" date="2021" name="PeerJ">
        <title>Extensive microbial diversity within the chicken gut microbiome revealed by metagenomics and culture.</title>
        <authorList>
            <person name="Gilroy R."/>
            <person name="Ravi A."/>
            <person name="Getino M."/>
            <person name="Pursley I."/>
            <person name="Horton D.L."/>
            <person name="Alikhan N.F."/>
            <person name="Baker D."/>
            <person name="Gharbi K."/>
            <person name="Hall N."/>
            <person name="Watson M."/>
            <person name="Adriaenssens E.M."/>
            <person name="Foster-Nyarko E."/>
            <person name="Jarju S."/>
            <person name="Secka A."/>
            <person name="Antonio M."/>
            <person name="Oren A."/>
            <person name="Chaudhuri R.R."/>
            <person name="La Ragione R."/>
            <person name="Hildebrand F."/>
            <person name="Pallen M.J."/>
        </authorList>
    </citation>
    <scope>NUCLEOTIDE SEQUENCE</scope>
    <source>
        <strain evidence="1">21143</strain>
    </source>
</reference>
<name>A0A9D1GEG7_9BACT</name>
<dbReference type="Proteomes" id="UP000886722">
    <property type="component" value="Unassembled WGS sequence"/>
</dbReference>
<accession>A0A9D1GEG7</accession>
<comment type="caution">
    <text evidence="1">The sequence shown here is derived from an EMBL/GenBank/DDBJ whole genome shotgun (WGS) entry which is preliminary data.</text>
</comment>